<organism evidence="4 5">
    <name type="scientific">Nepenthes gracilis</name>
    <name type="common">Slender pitcher plant</name>
    <dbReference type="NCBI Taxonomy" id="150966"/>
    <lineage>
        <taxon>Eukaryota</taxon>
        <taxon>Viridiplantae</taxon>
        <taxon>Streptophyta</taxon>
        <taxon>Embryophyta</taxon>
        <taxon>Tracheophyta</taxon>
        <taxon>Spermatophyta</taxon>
        <taxon>Magnoliopsida</taxon>
        <taxon>eudicotyledons</taxon>
        <taxon>Gunneridae</taxon>
        <taxon>Pentapetalae</taxon>
        <taxon>Caryophyllales</taxon>
        <taxon>Nepenthaceae</taxon>
        <taxon>Nepenthes</taxon>
    </lineage>
</organism>
<dbReference type="InterPro" id="IPR056536">
    <property type="entry name" value="TPR_NUP160_C"/>
</dbReference>
<dbReference type="GO" id="GO:0005643">
    <property type="term" value="C:nuclear pore"/>
    <property type="evidence" value="ECO:0007669"/>
    <property type="project" value="TreeGrafter"/>
</dbReference>
<dbReference type="Pfam" id="PF17238">
    <property type="entry name" value="NUP160_helical_2"/>
    <property type="match status" value="1"/>
</dbReference>
<dbReference type="AlphaFoldDB" id="A0AAD3T768"/>
<dbReference type="InterPro" id="IPR035192">
    <property type="entry name" value="NUP160_hel_plant"/>
</dbReference>
<evidence type="ECO:0008006" key="6">
    <source>
        <dbReference type="Google" id="ProtNLM"/>
    </source>
</evidence>
<protein>
    <recommendedName>
        <fullName evidence="6">Nuclear pore complex protein NUP160</fullName>
    </recommendedName>
</protein>
<accession>A0AAD3T768</accession>
<feature type="domain" description="NUP160 C-terminal TPR" evidence="2">
    <location>
        <begin position="543"/>
        <end position="801"/>
    </location>
</feature>
<evidence type="ECO:0000313" key="5">
    <source>
        <dbReference type="Proteomes" id="UP001279734"/>
    </source>
</evidence>
<dbReference type="InterPro" id="IPR056535">
    <property type="entry name" value="TPR_NUP160_M"/>
</dbReference>
<keyword evidence="5" id="KW-1185">Reference proteome</keyword>
<dbReference type="Pfam" id="PF23354">
    <property type="entry name" value="TPR_NUP160_120_M"/>
    <property type="match status" value="1"/>
</dbReference>
<feature type="domain" description="NUP160 middle TPR" evidence="3">
    <location>
        <begin position="242"/>
        <end position="492"/>
    </location>
</feature>
<name>A0AAD3T768_NEPGR</name>
<evidence type="ECO:0000259" key="1">
    <source>
        <dbReference type="Pfam" id="PF17238"/>
    </source>
</evidence>
<dbReference type="InterPro" id="IPR021717">
    <property type="entry name" value="Nucleoporin_Nup160"/>
</dbReference>
<dbReference type="Pfam" id="PF23347">
    <property type="entry name" value="TPR_Nup160_C"/>
    <property type="match status" value="1"/>
</dbReference>
<reference evidence="4" key="1">
    <citation type="submission" date="2023-05" db="EMBL/GenBank/DDBJ databases">
        <title>Nepenthes gracilis genome sequencing.</title>
        <authorList>
            <person name="Fukushima K."/>
        </authorList>
    </citation>
    <scope>NUCLEOTIDE SEQUENCE</scope>
    <source>
        <strain evidence="4">SING2019-196</strain>
    </source>
</reference>
<proteinExistence type="predicted"/>
<evidence type="ECO:0000313" key="4">
    <source>
        <dbReference type="EMBL" id="GMH23861.1"/>
    </source>
</evidence>
<comment type="caution">
    <text evidence="4">The sequence shown here is derived from an EMBL/GenBank/DDBJ whole genome shotgun (WGS) entry which is preliminary data.</text>
</comment>
<evidence type="ECO:0000259" key="3">
    <source>
        <dbReference type="Pfam" id="PF23354"/>
    </source>
</evidence>
<dbReference type="EMBL" id="BSYO01000027">
    <property type="protein sequence ID" value="GMH23861.1"/>
    <property type="molecule type" value="Genomic_DNA"/>
</dbReference>
<feature type="domain" description="NUP160 helical" evidence="1">
    <location>
        <begin position="2"/>
        <end position="60"/>
    </location>
</feature>
<gene>
    <name evidence="4" type="ORF">Nepgr_025704</name>
</gene>
<dbReference type="PANTHER" id="PTHR21286">
    <property type="entry name" value="NUCLEAR PORE COMPLEX PROTEIN NUP160"/>
    <property type="match status" value="1"/>
</dbReference>
<sequence length="824" mass="93475">MDSERVFSINTCFVIQATSQVAKVMFESAVDILLFFRYLLNISGQIDMLPADKARVQLELIPMIREIIAEWFIIYFFGTTPSESHSMEDFSSQLSSLQIDGNGDKGSWTDKLGSINFTLDFILILNTHCSLENKCSQSSSSFANPQNIISLVQRLTSWILWGQSGKKSYIFGHSTELASILLKHGQYTAVENFLRFVDAHLRNENSSESIQSTDGEWCVLHHLLGCCLIGQAQGELLGPIKEKKVSEAVRCFFRASSGAAADALLSLPYQAGLQHHLSHTMSDHASDAVWKVHYYQWVMQLLEQYNISEAACQFALAALEQVDEAVVLNSNGFTIDLANESANTIKGRLWANVFKFTLDLNMYYDAYCAIISNPDEESKGICLRRFIIFLYEHGSTKILCDGELPFIGLIEKVERELVWKAARSDISARPNSYMLLYAFEMQRMNWRKAANYIYLYSVRLETEMAVRNYQSPSVVFQERLNGISAAINALHLVHPRYAWIDLQIGGNHFRNECHPSKKPRTVEEQSGNSGVYPRRQWPFIGIEKLEDEFVLTYAEYLLSLANVKWMRPGNETLPSDLVDLLIETDSYDMAFTVLLRFWKGSRLKRELERVFSAVAFKCCPTKVSSSGIGSTDLLLLPSKDDTIIHEAFNGNPSVRQSNRNNQLEVLELYLDKYKRFHARLPIVVAETLLRSDPQIELPHWLVCMFKGGQQKTAWGMTGQECDAASLLRLYVDYGRYTEATDILVEYIVAYASAKPADIIHRKRPFAAWFPYTAIERLWCQLEESVSSGQMVQQCEKLKSILLGALQSHLHLLKGDSEDAVSSAI</sequence>
<dbReference type="Proteomes" id="UP001279734">
    <property type="component" value="Unassembled WGS sequence"/>
</dbReference>
<evidence type="ECO:0000259" key="2">
    <source>
        <dbReference type="Pfam" id="PF23347"/>
    </source>
</evidence>
<dbReference type="PANTHER" id="PTHR21286:SF0">
    <property type="entry name" value="NUCLEAR PORE COMPLEX PROTEIN NUP160"/>
    <property type="match status" value="1"/>
</dbReference>
<dbReference type="GO" id="GO:0017056">
    <property type="term" value="F:structural constituent of nuclear pore"/>
    <property type="evidence" value="ECO:0007669"/>
    <property type="project" value="TreeGrafter"/>
</dbReference>